<dbReference type="EMBL" id="JBHUII010000010">
    <property type="protein sequence ID" value="MFD2207112.1"/>
    <property type="molecule type" value="Genomic_DNA"/>
</dbReference>
<dbReference type="Gene3D" id="3.40.190.10">
    <property type="entry name" value="Periplasmic binding protein-like II"/>
    <property type="match status" value="2"/>
</dbReference>
<keyword evidence="2" id="KW-1185">Reference proteome</keyword>
<reference evidence="2" key="1">
    <citation type="journal article" date="2019" name="Int. J. Syst. Evol. Microbiol.">
        <title>The Global Catalogue of Microorganisms (GCM) 10K type strain sequencing project: providing services to taxonomists for standard genome sequencing and annotation.</title>
        <authorList>
            <consortium name="The Broad Institute Genomics Platform"/>
            <consortium name="The Broad Institute Genome Sequencing Center for Infectious Disease"/>
            <person name="Wu L."/>
            <person name="Ma J."/>
        </authorList>
    </citation>
    <scope>NUCLEOTIDE SEQUENCE [LARGE SCALE GENOMIC DNA]</scope>
    <source>
        <strain evidence="2">CGMCC 4.7192</strain>
    </source>
</reference>
<accession>A0ABW5BMJ7</accession>
<organism evidence="1 2">
    <name type="scientific">Kiloniella antarctica</name>
    <dbReference type="NCBI Taxonomy" id="1550907"/>
    <lineage>
        <taxon>Bacteria</taxon>
        <taxon>Pseudomonadati</taxon>
        <taxon>Pseudomonadota</taxon>
        <taxon>Alphaproteobacteria</taxon>
        <taxon>Rhodospirillales</taxon>
        <taxon>Kiloniellaceae</taxon>
        <taxon>Kiloniella</taxon>
    </lineage>
</organism>
<protein>
    <submittedName>
        <fullName evidence="1">Substrate-binding periplasmic protein</fullName>
    </submittedName>
</protein>
<comment type="caution">
    <text evidence="1">The sequence shown here is derived from an EMBL/GenBank/DDBJ whole genome shotgun (WGS) entry which is preliminary data.</text>
</comment>
<sequence length="252" mass="27953">MITIFCVPFSLRAEQSHKPVFKIAYAEAWAPISSGSFETVVGILPSIMEEVIHNQMGIVVLHQGLPWARAQEAVKTGEIDAFITTPTTERLTFSKPSEGIVFPLRFQPIVRVGSEEEKLFTSESDILGKLATRRYCDVLGNGWAKNFYAEKGISYKVVPTLDICIKHLIHGQTDIIIHAEPAAVSFITKLNVHNSVKILPIIMVSSPEFPLLLSKKSTFDHYFLAEFDAALSKIKNHGVWEALLRSSSAASN</sequence>
<evidence type="ECO:0000313" key="2">
    <source>
        <dbReference type="Proteomes" id="UP001597294"/>
    </source>
</evidence>
<name>A0ABW5BMJ7_9PROT</name>
<dbReference type="Proteomes" id="UP001597294">
    <property type="component" value="Unassembled WGS sequence"/>
</dbReference>
<dbReference type="RefSeq" id="WP_380253420.1">
    <property type="nucleotide sequence ID" value="NZ_JBHUII010000010.1"/>
</dbReference>
<gene>
    <name evidence="1" type="ORF">ACFSKO_15900</name>
</gene>
<proteinExistence type="predicted"/>
<evidence type="ECO:0000313" key="1">
    <source>
        <dbReference type="EMBL" id="MFD2207112.1"/>
    </source>
</evidence>
<dbReference type="SUPFAM" id="SSF53850">
    <property type="entry name" value="Periplasmic binding protein-like II"/>
    <property type="match status" value="1"/>
</dbReference>